<reference evidence="2 3" key="1">
    <citation type="submission" date="2024-07" db="EMBL/GenBank/DDBJ databases">
        <authorList>
            <person name="Li M."/>
        </authorList>
    </citation>
    <scope>NUCLEOTIDE SEQUENCE [LARGE SCALE GENOMIC DNA]</scope>
    <source>
        <strain evidence="2 3">25A3E</strain>
    </source>
</reference>
<protein>
    <submittedName>
        <fullName evidence="2">DUF1127 domain-containing protein</fullName>
    </submittedName>
</protein>
<accession>A0ABV3YPG6</accession>
<dbReference type="InterPro" id="IPR009506">
    <property type="entry name" value="YjiS-like"/>
</dbReference>
<dbReference type="Proteomes" id="UP001560296">
    <property type="component" value="Unassembled WGS sequence"/>
</dbReference>
<proteinExistence type="predicted"/>
<name>A0ABV3YPG6_9PSED</name>
<dbReference type="Pfam" id="PF06568">
    <property type="entry name" value="YjiS-like"/>
    <property type="match status" value="1"/>
</dbReference>
<keyword evidence="3" id="KW-1185">Reference proteome</keyword>
<feature type="domain" description="YjiS-like" evidence="1">
    <location>
        <begin position="23"/>
        <end position="58"/>
    </location>
</feature>
<comment type="caution">
    <text evidence="2">The sequence shown here is derived from an EMBL/GenBank/DDBJ whole genome shotgun (WGS) entry which is preliminary data.</text>
</comment>
<evidence type="ECO:0000313" key="2">
    <source>
        <dbReference type="EMBL" id="MEX6500480.1"/>
    </source>
</evidence>
<gene>
    <name evidence="2" type="ORF">AB5S05_00275</name>
</gene>
<evidence type="ECO:0000313" key="3">
    <source>
        <dbReference type="Proteomes" id="UP001560296"/>
    </source>
</evidence>
<evidence type="ECO:0000259" key="1">
    <source>
        <dbReference type="Pfam" id="PF06568"/>
    </source>
</evidence>
<sequence>MEQVLSGTSPTTRQPRVHWFAQLRAALRRWQLNARTRRQLAQLDEHLLADAGISPSDRLRELDKPFWR</sequence>
<organism evidence="2 3">
    <name type="scientific">Pseudomonas zhanjiangensis</name>
    <dbReference type="NCBI Taxonomy" id="3239015"/>
    <lineage>
        <taxon>Bacteria</taxon>
        <taxon>Pseudomonadati</taxon>
        <taxon>Pseudomonadota</taxon>
        <taxon>Gammaproteobacteria</taxon>
        <taxon>Pseudomonadales</taxon>
        <taxon>Pseudomonadaceae</taxon>
        <taxon>Pseudomonas</taxon>
    </lineage>
</organism>
<dbReference type="EMBL" id="JBFTEG010000001">
    <property type="protein sequence ID" value="MEX6500480.1"/>
    <property type="molecule type" value="Genomic_DNA"/>
</dbReference>
<dbReference type="RefSeq" id="WP_369285393.1">
    <property type="nucleotide sequence ID" value="NZ_JBFTEG010000001.1"/>
</dbReference>